<dbReference type="InterPro" id="IPR001932">
    <property type="entry name" value="PPM-type_phosphatase-like_dom"/>
</dbReference>
<evidence type="ECO:0000313" key="11">
    <source>
        <dbReference type="Proteomes" id="UP000095597"/>
    </source>
</evidence>
<name>A0A173R253_9FIRM</name>
<dbReference type="EMBL" id="JAAIOD010000008">
    <property type="protein sequence ID" value="NSE57967.1"/>
    <property type="molecule type" value="Genomic_DNA"/>
</dbReference>
<dbReference type="PANTHER" id="PTHR47992">
    <property type="entry name" value="PROTEIN PHOSPHATASE"/>
    <property type="match status" value="1"/>
</dbReference>
<dbReference type="Gene3D" id="3.60.40.10">
    <property type="entry name" value="PPM-type phosphatase domain"/>
    <property type="match status" value="1"/>
</dbReference>
<dbReference type="GeneID" id="93137405"/>
<dbReference type="AlphaFoldDB" id="A0A173R253"/>
<evidence type="ECO:0000313" key="4">
    <source>
        <dbReference type="EMBL" id="CUO12250.1"/>
    </source>
</evidence>
<dbReference type="RefSeq" id="WP_006427776.1">
    <property type="nucleotide sequence ID" value="NZ_CABIWY010000012.1"/>
</dbReference>
<dbReference type="CDD" id="cd00143">
    <property type="entry name" value="PP2Cc"/>
    <property type="match status" value="1"/>
</dbReference>
<reference evidence="8" key="4">
    <citation type="submission" date="2020-02" db="EMBL/GenBank/DDBJ databases">
        <authorList>
            <person name="Littmann E."/>
            <person name="Sorbara M."/>
        </authorList>
    </citation>
    <scope>NUCLEOTIDE SEQUENCE</scope>
    <source>
        <strain evidence="8">MSK.10.16</strain>
    </source>
</reference>
<dbReference type="EMBL" id="CYYY01000012">
    <property type="protein sequence ID" value="CUO12250.1"/>
    <property type="molecule type" value="Genomic_DNA"/>
</dbReference>
<dbReference type="Proteomes" id="UP000472916">
    <property type="component" value="Unassembled WGS sequence"/>
</dbReference>
<evidence type="ECO:0000313" key="14">
    <source>
        <dbReference type="Proteomes" id="UP000472916"/>
    </source>
</evidence>
<dbReference type="EMBL" id="WWSB01000007">
    <property type="protein sequence ID" value="MZK17953.1"/>
    <property type="molecule type" value="Genomic_DNA"/>
</dbReference>
<dbReference type="SMART" id="SM00332">
    <property type="entry name" value="PP2Cc"/>
    <property type="match status" value="1"/>
</dbReference>
<dbReference type="Proteomes" id="UP000095597">
    <property type="component" value="Unassembled WGS sequence"/>
</dbReference>
<evidence type="ECO:0000313" key="6">
    <source>
        <dbReference type="EMBL" id="MZK17953.1"/>
    </source>
</evidence>
<dbReference type="SMART" id="SM00331">
    <property type="entry name" value="PP2C_SIG"/>
    <property type="match status" value="1"/>
</dbReference>
<evidence type="ECO:0000313" key="8">
    <source>
        <dbReference type="EMBL" id="NSE57967.1"/>
    </source>
</evidence>
<dbReference type="Proteomes" id="UP000449249">
    <property type="component" value="Unassembled WGS sequence"/>
</dbReference>
<evidence type="ECO:0000259" key="1">
    <source>
        <dbReference type="PROSITE" id="PS51746"/>
    </source>
</evidence>
<organism evidence="2 11">
    <name type="scientific">Dorea longicatena</name>
    <dbReference type="NCBI Taxonomy" id="88431"/>
    <lineage>
        <taxon>Bacteria</taxon>
        <taxon>Bacillati</taxon>
        <taxon>Bacillota</taxon>
        <taxon>Clostridia</taxon>
        <taxon>Lachnospirales</taxon>
        <taxon>Lachnospiraceae</taxon>
        <taxon>Dorea</taxon>
    </lineage>
</organism>
<dbReference type="NCBIfam" id="NF033484">
    <property type="entry name" value="Stp1_PP2C_phos"/>
    <property type="match status" value="1"/>
</dbReference>
<proteinExistence type="predicted"/>
<reference evidence="8" key="3">
    <citation type="journal article" date="2020" name="Cell Host Microbe">
        <title>Functional and Genomic Variation between Human-Derived Isolates of Lachnospiraceae Reveals Inter- and Intra-Species Diversity.</title>
        <authorList>
            <person name="Sorbara M.T."/>
            <person name="Littmann E.R."/>
            <person name="Fontana E."/>
            <person name="Moody T.U."/>
            <person name="Kohout C.E."/>
            <person name="Gjonbalaj M."/>
            <person name="Eaton V."/>
            <person name="Seok R."/>
            <person name="Leiner I.M."/>
            <person name="Pamer E.G."/>
        </authorList>
    </citation>
    <scope>NUCLEOTIDE SEQUENCE</scope>
    <source>
        <strain evidence="8">MSK.10.16</strain>
    </source>
</reference>
<evidence type="ECO:0000313" key="12">
    <source>
        <dbReference type="Proteomes" id="UP000446719"/>
    </source>
</evidence>
<dbReference type="Proteomes" id="UP000724058">
    <property type="component" value="Unassembled WGS sequence"/>
</dbReference>
<accession>A0A173R253</accession>
<dbReference type="GO" id="GO:0004722">
    <property type="term" value="F:protein serine/threonine phosphatase activity"/>
    <property type="evidence" value="ECO:0007669"/>
    <property type="project" value="UniProtKB-EC"/>
</dbReference>
<evidence type="ECO:0000313" key="9">
    <source>
        <dbReference type="Proteomes" id="UP000095380"/>
    </source>
</evidence>
<dbReference type="OrthoDB" id="9801841at2"/>
<keyword evidence="2" id="KW-0378">Hydrolase</keyword>
<protein>
    <submittedName>
        <fullName evidence="2">Serine/threonine phosphatase stp</fullName>
        <ecNumber evidence="2">3.1.3.16</ecNumber>
    </submittedName>
    <submittedName>
        <fullName evidence="5">Stp1/IreP family PP2C-type Ser/Thr phosphatase</fullName>
    </submittedName>
</protein>
<dbReference type="Proteomes" id="UP000446719">
    <property type="component" value="Unassembled WGS sequence"/>
</dbReference>
<gene>
    <name evidence="2" type="primary">stp</name>
    <name evidence="3" type="ORF">ERS852408_01261</name>
    <name evidence="4" type="ORF">ERS852423_02329</name>
    <name evidence="2" type="ORF">ERS852573_00216</name>
    <name evidence="8" type="ORF">G4332_07530</name>
    <name evidence="7" type="ORF">GT528_06650</name>
    <name evidence="6" type="ORF">GT565_07500</name>
    <name evidence="5" type="ORF">GT576_14180</name>
</gene>
<dbReference type="InterPro" id="IPR015655">
    <property type="entry name" value="PP2C"/>
</dbReference>
<evidence type="ECO:0000313" key="10">
    <source>
        <dbReference type="Proteomes" id="UP000095439"/>
    </source>
</evidence>
<dbReference type="EMBL" id="WWSC01000006">
    <property type="protein sequence ID" value="MZK41397.1"/>
    <property type="molecule type" value="Genomic_DNA"/>
</dbReference>
<evidence type="ECO:0000313" key="2">
    <source>
        <dbReference type="EMBL" id="CUM72084.1"/>
    </source>
</evidence>
<dbReference type="SUPFAM" id="SSF81606">
    <property type="entry name" value="PP2C-like"/>
    <property type="match status" value="1"/>
</dbReference>
<sequence length="247" mass="27401">MKIYAMTDVGRRREVNQDYVYVTDRPIGPFPNLLTVADGMGGHKAGDFASSYTVNVLKDELKKTPMDKPEEILRSVVSIANHKLIEAASRDIKLEGMGTTLVAATVVGNTLYFANVGDSRLYLINDKIRQLSKDHSLVEEMVRLGGIKAEEARNHPDKNIITRAIGVKEDVEPDIYEYRLKKGDMILMCTDGLSNMVEDEDMFNIVKGSRDVVEAVQMLIEKANSNGGRDNIGVIVAEPLADEVSVW</sequence>
<evidence type="ECO:0000313" key="5">
    <source>
        <dbReference type="EMBL" id="MZK11453.1"/>
    </source>
</evidence>
<evidence type="ECO:0000313" key="7">
    <source>
        <dbReference type="EMBL" id="MZK41397.1"/>
    </source>
</evidence>
<dbReference type="Pfam" id="PF00481">
    <property type="entry name" value="PP2C"/>
    <property type="match status" value="1"/>
</dbReference>
<reference evidence="12 13" key="2">
    <citation type="journal article" date="2019" name="Nat. Med.">
        <title>A library of human gut bacterial isolates paired with longitudinal multiomics data enables mechanistic microbiome research.</title>
        <authorList>
            <person name="Poyet M."/>
            <person name="Groussin M."/>
            <person name="Gibbons S.M."/>
            <person name="Avila-Pacheco J."/>
            <person name="Jiang X."/>
            <person name="Kearney S.M."/>
            <person name="Perrotta A.R."/>
            <person name="Berdy B."/>
            <person name="Zhao S."/>
            <person name="Lieberman T.D."/>
            <person name="Swanson P.K."/>
            <person name="Smith M."/>
            <person name="Roesemann S."/>
            <person name="Alexander J.E."/>
            <person name="Rich S.A."/>
            <person name="Livny J."/>
            <person name="Vlamakis H."/>
            <person name="Clish C."/>
            <person name="Bullock K."/>
            <person name="Deik A."/>
            <person name="Scott J."/>
            <person name="Pierce K.A."/>
            <person name="Xavier R.J."/>
            <person name="Alm E.J."/>
        </authorList>
    </citation>
    <scope>NUCLEOTIDE SEQUENCE [LARGE SCALE GENOMIC DNA]</scope>
    <source>
        <strain evidence="5 13">BIOML-A1</strain>
        <strain evidence="7 14">BIOML-A6</strain>
        <strain evidence="6 12">BIOML-A7</strain>
    </source>
</reference>
<dbReference type="PROSITE" id="PS51746">
    <property type="entry name" value="PPM_2"/>
    <property type="match status" value="1"/>
</dbReference>
<evidence type="ECO:0000313" key="13">
    <source>
        <dbReference type="Proteomes" id="UP000449249"/>
    </source>
</evidence>
<dbReference type="InterPro" id="IPR036457">
    <property type="entry name" value="PPM-type-like_dom_sf"/>
</dbReference>
<dbReference type="Proteomes" id="UP000095380">
    <property type="component" value="Unassembled WGS sequence"/>
</dbReference>
<dbReference type="EMBL" id="CYXO01000001">
    <property type="protein sequence ID" value="CUM72084.1"/>
    <property type="molecule type" value="Genomic_DNA"/>
</dbReference>
<dbReference type="Proteomes" id="UP000095439">
    <property type="component" value="Unassembled WGS sequence"/>
</dbReference>
<reference evidence="9 10" key="1">
    <citation type="submission" date="2015-09" db="EMBL/GenBank/DDBJ databases">
        <authorList>
            <consortium name="Pathogen Informatics"/>
        </authorList>
    </citation>
    <scope>NUCLEOTIDE SEQUENCE [LARGE SCALE GENOMIC DNA]</scope>
    <source>
        <strain evidence="3 9">2789STDY5608851</strain>
        <strain evidence="4 10">2789STDY5608866</strain>
        <strain evidence="2 11">2789STDY5834961</strain>
    </source>
</reference>
<dbReference type="EMBL" id="WWSH01000015">
    <property type="protein sequence ID" value="MZK11453.1"/>
    <property type="molecule type" value="Genomic_DNA"/>
</dbReference>
<evidence type="ECO:0000313" key="3">
    <source>
        <dbReference type="EMBL" id="CUN98467.1"/>
    </source>
</evidence>
<dbReference type="EMBL" id="CYYM01000005">
    <property type="protein sequence ID" value="CUN98467.1"/>
    <property type="molecule type" value="Genomic_DNA"/>
</dbReference>
<feature type="domain" description="PPM-type phosphatase" evidence="1">
    <location>
        <begin position="2"/>
        <end position="239"/>
    </location>
</feature>
<dbReference type="EC" id="3.1.3.16" evidence="2"/>